<dbReference type="Pfam" id="PF13524">
    <property type="entry name" value="Glyco_trans_1_2"/>
    <property type="match status" value="1"/>
</dbReference>
<feature type="domain" description="Spore protein YkvP/CgeB glycosyl transferase-like" evidence="1">
    <location>
        <begin position="849"/>
        <end position="959"/>
    </location>
</feature>
<dbReference type="Gene3D" id="3.40.50.2000">
    <property type="entry name" value="Glycogen Phosphorylase B"/>
    <property type="match status" value="1"/>
</dbReference>
<reference evidence="3" key="1">
    <citation type="journal article" date="2006" name="J. Bacteriol.">
        <title>Pathogenomic sequence analysis of Bacillus cereus and Bacillus thuringiensis isolates closely related to Bacillus anthracis.</title>
        <authorList>
            <person name="Han C.S."/>
            <person name="Xie G."/>
            <person name="Challacombe J.F."/>
            <person name="Altherr M.R."/>
            <person name="Bhotika S.S."/>
            <person name="Brown N."/>
            <person name="Bruce D."/>
            <person name="Campbell C.S."/>
            <person name="Campbell M.L."/>
            <person name="Chen J."/>
            <person name="Chertkov O."/>
            <person name="Cleland C."/>
            <person name="Dimitrijevic M."/>
            <person name="Doggett N.A."/>
            <person name="Fawcett J.J."/>
            <person name="Glavina T."/>
            <person name="Goodwin L.A."/>
            <person name="Green L.D."/>
            <person name="Hill K.K."/>
            <person name="Hitchcock P."/>
            <person name="Jackson P.J."/>
            <person name="Keim P."/>
            <person name="Kewalramani A.R."/>
            <person name="Longmire J."/>
            <person name="Lucas S."/>
            <person name="Malfatti S."/>
            <person name="McMurry K."/>
            <person name="Meincke L.J."/>
            <person name="Misra M."/>
            <person name="Moseman B.L."/>
            <person name="Mundt M."/>
            <person name="Munk A.C."/>
            <person name="Okinaka R.T."/>
            <person name="Parson-Quintana B."/>
            <person name="Reilly L.P."/>
            <person name="Richardson P."/>
            <person name="Robinson D.L."/>
            <person name="Rubin E."/>
            <person name="Saunders E."/>
            <person name="Tapia R."/>
            <person name="Tesmer J.G."/>
            <person name="Thayer N."/>
            <person name="Thompson L.S."/>
            <person name="Tice H."/>
            <person name="Ticknor L.O."/>
            <person name="Wills P.L."/>
            <person name="Brettin T.S."/>
            <person name="Gilna P."/>
        </authorList>
    </citation>
    <scope>NUCLEOTIDE SEQUENCE [LARGE SCALE GENOMIC DNA]</scope>
    <source>
        <strain evidence="3">ZK / E33L</strain>
    </source>
</reference>
<dbReference type="SUPFAM" id="SSF53756">
    <property type="entry name" value="UDP-Glycosyltransferase/glycogen phosphorylase"/>
    <property type="match status" value="1"/>
</dbReference>
<dbReference type="Proteomes" id="UP000002612">
    <property type="component" value="Chromosome"/>
</dbReference>
<keyword evidence="2" id="KW-0808">Transferase</keyword>
<accession>Q630X8</accession>
<evidence type="ECO:0000313" key="3">
    <source>
        <dbReference type="Proteomes" id="UP000002612"/>
    </source>
</evidence>
<gene>
    <name evidence="2" type="ordered locus">BCE33L4970</name>
</gene>
<evidence type="ECO:0000259" key="1">
    <source>
        <dbReference type="Pfam" id="PF13524"/>
    </source>
</evidence>
<dbReference type="KEGG" id="bcz:BCE33L4970"/>
<dbReference type="GO" id="GO:0016740">
    <property type="term" value="F:transferase activity"/>
    <property type="evidence" value="ECO:0007669"/>
    <property type="project" value="UniProtKB-KW"/>
</dbReference>
<dbReference type="AlphaFoldDB" id="Q630X8"/>
<dbReference type="RefSeq" id="WP_000369915.1">
    <property type="nucleotide sequence ID" value="NC_006274.1"/>
</dbReference>
<organism evidence="2 3">
    <name type="scientific">Bacillus cereus (strain ZK / E33L)</name>
    <dbReference type="NCBI Taxonomy" id="288681"/>
    <lineage>
        <taxon>Bacteria</taxon>
        <taxon>Bacillati</taxon>
        <taxon>Bacillota</taxon>
        <taxon>Bacilli</taxon>
        <taxon>Bacillales</taxon>
        <taxon>Bacillaceae</taxon>
        <taxon>Bacillus</taxon>
        <taxon>Bacillus cereus group</taxon>
    </lineage>
</organism>
<evidence type="ECO:0000313" key="2">
    <source>
        <dbReference type="EMBL" id="AAU15310.1"/>
    </source>
</evidence>
<proteinExistence type="predicted"/>
<dbReference type="InterPro" id="IPR055259">
    <property type="entry name" value="YkvP/CgeB_Glyco_trans-like"/>
</dbReference>
<sequence length="1176" mass="137515">MDNQFSLRLQEVKAKRQWLNKRPDKWDQQLGVEEISISKWFKQANAPITFKEDTNIFTSNLVDKEYTYLSYFETNTNFQLTPKNKQVQLKAGKEFKVEITGEKDEQVEVSLHVILYGNNVKKVNKRISFNEDMLISIPQDVDAIRFALRISGKGEFQIHSIHIDDIVLWDSPEREGVNSFGLIGGTSWYVPNQSDITFRKKSADFYVDLEEGKHIYLPYREGNTNFAGEPQNPIQLHNKNLAVLFEGIKDSDVNVKLFLIFYEEDKRVKIEQIGLNDKRLINIEDNISAMRLAIRVDGKGIFKIKNIAISGDGYWLNNNITFNQKMQSSYDYHFELSKETLFNWEKDNKILYHDAQNVFESRLIGNQFVYVSCFEDIGIHEVSEKSLLHPKDKYYYEFYVGAEIAGDVEGTLFVLEYKYGRKQKLHQVPFNKKTILKFNKNTTDIKCFIRINNEGYFRNLHIGINENAIKITNSLEVDLQCKNWFQTGNLLELSNEGNDFVGESHIASDKKNYISYKEKNNKFTELPTVSLMPIQQNHVYEFHIRADVEEGLEVLPMFIGYSGNKKVQVLQLKLNMSTMVRPHPDVKEFRIAFRISGLGKFKIQHYTVKEMEVVNVNSEVHWINRQETSILEMVPEKPLKDLKMAVIFDEFTTASYKEECELITFTPENWLEVLNHNMPDLLMVESAWQGNGGTWNKRVGYYGEENMQPLFALLKWCNENNIPTVFWNKEDPVHFNRFIETAKRFDHIFTTDENMIPSYQEMAGHNRVYALPFAAQPIIHNPIKIVEERENKACFAGSYYRHHEERSIDMDRVLDKAAKYGLEIFDRNYEKNKKGLMPNHRFPERFDPYIKGSLKYYEIDKAYKGYKVMINVNTVKQSPTMFSRRVFEGLACGTPVVSTYAQGVENIFGDLVYISENENEIDKAFDSLLNNERTYRQKSLLGIREVLSKHTYTHRLKYITEKIGMRVIQELPRVTVLAFARSKEEFSHILEQFERQEYKNKELNVLVDTFTGYLEIFGKYNSANVKTFVRSYMHNYQNILEWIDTPYIAYLSKNDYYGRNYLSDLMLSTTFTDSDFIGKNAYFVVEDGKEVGECNKQSEYEFVGSLSPARTVAKTNVFTKEALTDVLDNLEAEVDFNIYFRYGKTLYSNDKYNYLSGAYTQGNRKRLKNLIKQIEL</sequence>
<dbReference type="EMBL" id="CP000001">
    <property type="protein sequence ID" value="AAU15310.1"/>
    <property type="molecule type" value="Genomic_DNA"/>
</dbReference>
<protein>
    <submittedName>
        <fullName evidence="2">Hypothetical and glycosyltransferase fusion protein</fullName>
    </submittedName>
</protein>
<name>Q630X8_BACCZ</name>